<comment type="caution">
    <text evidence="3">The sequence shown here is derived from an EMBL/GenBank/DDBJ whole genome shotgun (WGS) entry which is preliminary data.</text>
</comment>
<dbReference type="Proteomes" id="UP001500642">
    <property type="component" value="Unassembled WGS sequence"/>
</dbReference>
<sequence length="503" mass="55308">MAGPGRSNEHENPHIVAGDDTVLATVEPGKELDRDDALALANTLDHPRKMYGREVKVPIRRYDAEAGKRVKVGEKDGHVWHCSLSLKADADEPLTDEAWKLIAEQFVDRMGFIDPDGAKSSRWVAVRHGLSKNGNDHIHLAVQMVTEDGSRAREHNDQSRAQKICRQLEREWGLAITEGAALKQTLPHEKRWERKRSEREHAPHYERQELRRRLRAAAAGATSEAEFVQRVYSSGVIIRPRFAQGSTDQITGYSVALPAPKGVDRDPIFYSPAKHLDKNLSLPKVRASLGAPKEGDPQAVGVWQEHHTATRKDAPPQTLAPPTEALRNRLAAGNVSLVDLSRIYASASIHFEKGEAGPLAEASEHIAAVATNPMQAGHSARLMDRALSRDSIEGWTALMRQAMKLSQVMSRNRFGGGRVQLAAAHDQVLEDAAKRHSSGTTTAVRERSPETRERGRGGGAAMNSRERLFGMPGSSAKPTKPPRPGQGQPTRDPARDRDDGIGR</sequence>
<reference evidence="4" key="1">
    <citation type="journal article" date="2019" name="Int. J. Syst. Evol. Microbiol.">
        <title>The Global Catalogue of Microorganisms (GCM) 10K type strain sequencing project: providing services to taxonomists for standard genome sequencing and annotation.</title>
        <authorList>
            <consortium name="The Broad Institute Genomics Platform"/>
            <consortium name="The Broad Institute Genome Sequencing Center for Infectious Disease"/>
            <person name="Wu L."/>
            <person name="Ma J."/>
        </authorList>
    </citation>
    <scope>NUCLEOTIDE SEQUENCE [LARGE SCALE GENOMIC DNA]</scope>
    <source>
        <strain evidence="4">JCM 17808</strain>
    </source>
</reference>
<protein>
    <recommendedName>
        <fullName evidence="2">MobA/VirD2-like nuclease domain-containing protein</fullName>
    </recommendedName>
</protein>
<evidence type="ECO:0000256" key="1">
    <source>
        <dbReference type="SAM" id="MobiDB-lite"/>
    </source>
</evidence>
<keyword evidence="4" id="KW-1185">Reference proteome</keyword>
<feature type="compositionally biased region" description="Basic and acidic residues" evidence="1">
    <location>
        <begin position="492"/>
        <end position="503"/>
    </location>
</feature>
<dbReference type="InterPro" id="IPR005094">
    <property type="entry name" value="Endonuclease_MobA/VirD2"/>
</dbReference>
<name>A0ABP8J2K7_9MICO</name>
<gene>
    <name evidence="3" type="ORF">GCM10023167_03890</name>
</gene>
<dbReference type="EMBL" id="BAABGL010000002">
    <property type="protein sequence ID" value="GAA4383882.1"/>
    <property type="molecule type" value="Genomic_DNA"/>
</dbReference>
<evidence type="ECO:0000313" key="3">
    <source>
        <dbReference type="EMBL" id="GAA4383882.1"/>
    </source>
</evidence>
<evidence type="ECO:0000259" key="2">
    <source>
        <dbReference type="Pfam" id="PF03432"/>
    </source>
</evidence>
<proteinExistence type="predicted"/>
<feature type="domain" description="MobA/VirD2-like nuclease" evidence="2">
    <location>
        <begin position="72"/>
        <end position="174"/>
    </location>
</feature>
<feature type="region of interest" description="Disordered" evidence="1">
    <location>
        <begin position="430"/>
        <end position="503"/>
    </location>
</feature>
<accession>A0ABP8J2K7</accession>
<dbReference type="Pfam" id="PF03432">
    <property type="entry name" value="Relaxase"/>
    <property type="match status" value="1"/>
</dbReference>
<evidence type="ECO:0000313" key="4">
    <source>
        <dbReference type="Proteomes" id="UP001500642"/>
    </source>
</evidence>
<organism evidence="3 4">
    <name type="scientific">Brevibacterium pityocampae</name>
    <dbReference type="NCBI Taxonomy" id="506594"/>
    <lineage>
        <taxon>Bacteria</taxon>
        <taxon>Bacillati</taxon>
        <taxon>Actinomycetota</taxon>
        <taxon>Actinomycetes</taxon>
        <taxon>Micrococcales</taxon>
        <taxon>Brevibacteriaceae</taxon>
        <taxon>Brevibacterium</taxon>
    </lineage>
</organism>
<feature type="compositionally biased region" description="Basic and acidic residues" evidence="1">
    <location>
        <begin position="444"/>
        <end position="456"/>
    </location>
</feature>